<dbReference type="GO" id="GO:0005634">
    <property type="term" value="C:nucleus"/>
    <property type="evidence" value="ECO:0007669"/>
    <property type="project" value="TreeGrafter"/>
</dbReference>
<feature type="region of interest" description="Disordered" evidence="4">
    <location>
        <begin position="1025"/>
        <end position="1058"/>
    </location>
</feature>
<dbReference type="GO" id="GO:0006281">
    <property type="term" value="P:DNA repair"/>
    <property type="evidence" value="ECO:0007669"/>
    <property type="project" value="TreeGrafter"/>
</dbReference>
<dbReference type="GO" id="GO:0016787">
    <property type="term" value="F:hydrolase activity"/>
    <property type="evidence" value="ECO:0007669"/>
    <property type="project" value="UniProtKB-KW"/>
</dbReference>
<dbReference type="GO" id="GO:0008094">
    <property type="term" value="F:ATP-dependent activity, acting on DNA"/>
    <property type="evidence" value="ECO:0007669"/>
    <property type="project" value="TreeGrafter"/>
</dbReference>
<keyword evidence="2" id="KW-0378">Hydrolase</keyword>
<gene>
    <name evidence="6" type="ORF">LCER1_G002421</name>
</gene>
<organism evidence="6 7">
    <name type="scientific">Lachnellula cervina</name>
    <dbReference type="NCBI Taxonomy" id="1316786"/>
    <lineage>
        <taxon>Eukaryota</taxon>
        <taxon>Fungi</taxon>
        <taxon>Dikarya</taxon>
        <taxon>Ascomycota</taxon>
        <taxon>Pezizomycotina</taxon>
        <taxon>Leotiomycetes</taxon>
        <taxon>Helotiales</taxon>
        <taxon>Lachnaceae</taxon>
        <taxon>Lachnellula</taxon>
    </lineage>
</organism>
<feature type="region of interest" description="Disordered" evidence="4">
    <location>
        <begin position="1418"/>
        <end position="1442"/>
    </location>
</feature>
<dbReference type="GO" id="GO:0005524">
    <property type="term" value="F:ATP binding"/>
    <property type="evidence" value="ECO:0007669"/>
    <property type="project" value="UniProtKB-KW"/>
</dbReference>
<keyword evidence="1" id="KW-0547">Nucleotide-binding</keyword>
<accession>A0A7D8UW77</accession>
<feature type="domain" description="Helicase C-terminal" evidence="5">
    <location>
        <begin position="1074"/>
        <end position="1237"/>
    </location>
</feature>
<dbReference type="Pfam" id="PF00271">
    <property type="entry name" value="Helicase_C"/>
    <property type="match status" value="1"/>
</dbReference>
<dbReference type="InterPro" id="IPR027417">
    <property type="entry name" value="P-loop_NTPase"/>
</dbReference>
<dbReference type="CDD" id="cd18793">
    <property type="entry name" value="SF2_C_SNF"/>
    <property type="match status" value="1"/>
</dbReference>
<dbReference type="EMBL" id="QGMG01000114">
    <property type="protein sequence ID" value="TVY57077.1"/>
    <property type="molecule type" value="Genomic_DNA"/>
</dbReference>
<keyword evidence="3" id="KW-0067">ATP-binding</keyword>
<feature type="non-terminal residue" evidence="6">
    <location>
        <position position="1"/>
    </location>
</feature>
<name>A0A7D8UW77_9HELO</name>
<protein>
    <submittedName>
        <fullName evidence="6">Putative ATP-dependent helicase</fullName>
    </submittedName>
</protein>
<evidence type="ECO:0000256" key="3">
    <source>
        <dbReference type="ARBA" id="ARBA00022840"/>
    </source>
</evidence>
<dbReference type="Proteomes" id="UP000481288">
    <property type="component" value="Unassembled WGS sequence"/>
</dbReference>
<dbReference type="PANTHER" id="PTHR45626:SF51">
    <property type="entry name" value="SNF2-RELATED DOMAIN-CONTAINING PROTEIN"/>
    <property type="match status" value="1"/>
</dbReference>
<feature type="region of interest" description="Disordered" evidence="4">
    <location>
        <begin position="931"/>
        <end position="974"/>
    </location>
</feature>
<dbReference type="Pfam" id="PF00176">
    <property type="entry name" value="SNF2-rel_dom"/>
    <property type="match status" value="1"/>
</dbReference>
<dbReference type="Gene3D" id="3.40.50.300">
    <property type="entry name" value="P-loop containing nucleotide triphosphate hydrolases"/>
    <property type="match status" value="2"/>
</dbReference>
<evidence type="ECO:0000259" key="5">
    <source>
        <dbReference type="PROSITE" id="PS51194"/>
    </source>
</evidence>
<dbReference type="InterPro" id="IPR001650">
    <property type="entry name" value="Helicase_C-like"/>
</dbReference>
<evidence type="ECO:0000256" key="1">
    <source>
        <dbReference type="ARBA" id="ARBA00022741"/>
    </source>
</evidence>
<proteinExistence type="predicted"/>
<dbReference type="GO" id="GO:0004386">
    <property type="term" value="F:helicase activity"/>
    <property type="evidence" value="ECO:0007669"/>
    <property type="project" value="UniProtKB-KW"/>
</dbReference>
<dbReference type="PANTHER" id="PTHR45626">
    <property type="entry name" value="TRANSCRIPTION TERMINATION FACTOR 2-RELATED"/>
    <property type="match status" value="1"/>
</dbReference>
<comment type="caution">
    <text evidence="6">The sequence shown here is derived from an EMBL/GenBank/DDBJ whole genome shotgun (WGS) entry which is preliminary data.</text>
</comment>
<dbReference type="InterPro" id="IPR050628">
    <property type="entry name" value="SNF2_RAD54_helicase_TF"/>
</dbReference>
<reference evidence="6 7" key="1">
    <citation type="submission" date="2018-05" db="EMBL/GenBank/DDBJ databases">
        <title>Whole genome sequencing for identification of molecular markers to develop diagnostic detection tools for the regulated plant pathogen Lachnellula willkommii.</title>
        <authorList>
            <person name="Giroux E."/>
            <person name="Bilodeau G."/>
        </authorList>
    </citation>
    <scope>NUCLEOTIDE SEQUENCE [LARGE SCALE GENOMIC DNA]</scope>
    <source>
        <strain evidence="6 7">CBS 625.97</strain>
    </source>
</reference>
<evidence type="ECO:0000256" key="2">
    <source>
        <dbReference type="ARBA" id="ARBA00022801"/>
    </source>
</evidence>
<dbReference type="InterPro" id="IPR000330">
    <property type="entry name" value="SNF2_N"/>
</dbReference>
<keyword evidence="6" id="KW-0347">Helicase</keyword>
<dbReference type="InterPro" id="IPR049730">
    <property type="entry name" value="SNF2/RAD54-like_C"/>
</dbReference>
<sequence length="1442" mass="160872">LLFADDHTQGINANTAAHGCLELRQRPFIAARDAPITYLCDQKRAWQTMDIGGPAGKSQRLNDNGERRIGQLLGHSPIADWDSSFSFDMPPPISKPSNPSMALDITKYIPVGCLRIHKSKCSLSVEQWESCSTWATFAHPHDLFKPTGQYLSGTIQEILLSSPVLSHLRGLHYAGWIRMEFKSQGSRYAQARVFILPDDVGNASINREILTLRRSRQQLLSRLDVSRATWRGQWSEDIPVVHVDSTLDEDKVEEDLSLFHLFNTLPSPNPDPKAIADGYARHAMCRILGSDIEGLKTTMYNYQRRSAAMMLQREVQPGQTLDPRLKCLEDQRGAKWYCELDTGSCRAEARTYEAARGGICAETMGLGKTLICLALILATRDVPSQIPVEYSVGTIPVRKSTGSLKTMTAAAVGRTATPWKTHFSDMQGGYTYETCVDLIKNNAGHYYLPSPTPRRPSRNPVIIPARKIWLTTATLVIVPANLVTQWCHEINKHTTGLKCLVMDEKNKPLPPPEDLADFDIILFSKSRFEMEAKDGGDSIGRRMAATMGVCRCPYIGDTGERDCTCFKKEDVYHSPLKSLHFKRLITDEGHTFGNATVNSRTIAVEVVDLLQVDARWIVSGTPTQGLYGAEVTTSSNSSSTVGMPLHADANVSVTVEEPEHLSDVLEDDIASNSSKERERLFHLQERKDLEKLGNIASVYLKARPWAPSSHDTASWAQHVMQPRHGTKSQGNMECLRTTLESMMIRHRPEDVERDVKLPPLYQDVVYLDGSLQDILSLNTFSMMIISNAVTSERKDADYFFHPRQRPHLQELVSNLRQASFFWSGFKEEHINATILIAEDFLEKREVVVNQEDEKLLKMAIEVGNVILKNPTSRAISKFHEMPMYVQNEMSEETRLAWALDGDSKNPTLMGATMILDAQKFVESQLWKDDPSEGMISAGQKAMRATLRAQESSLDDTSPRKSKKNGRNSTGAALDSAPALAGGVAIGDGSSLKKRSSLKLVPTTDMLLTADSLFSGSLKGELEQEIAGSHKREAGDSPSKPQPSLKKSRKADITGTLDPSSSLASAAIISTASAKLSYLMDRIQIHHKGEKILVFYEADNVAYYIAQALECLGIKHLIYAKTLSKARLSQYIVTFNQTETFRVLLMDVSQAAFGLDMSSASRVYFVNPVFSPQVEAQAVKRAHRIGQTKPVHVETLVLKGSIEELILQRRKNITNEEHNKMKNILDDQAIYDWIRDVRFLPVAVEDMPGPEHMAKLRTQQSVFGRGSGVILHPDADLLMGDLSLESDNATKDQGETIVEGKWKVFDECVPPSLRETEGYTFVRNNSTHAIYRRVSGPSLLNSLDVEDTWKAKVEEEVDSDRILLFARARYCYPGVNHEKDSSDDSTSSTKRKAIAFYNDKEDYEFTVSNRPVKRQIRFDASPVSSDIPSDFFSAPSGKGKGRE</sequence>
<evidence type="ECO:0000313" key="6">
    <source>
        <dbReference type="EMBL" id="TVY57077.1"/>
    </source>
</evidence>
<dbReference type="SUPFAM" id="SSF52540">
    <property type="entry name" value="P-loop containing nucleoside triphosphate hydrolases"/>
    <property type="match status" value="2"/>
</dbReference>
<dbReference type="PROSITE" id="PS51194">
    <property type="entry name" value="HELICASE_CTER"/>
    <property type="match status" value="1"/>
</dbReference>
<dbReference type="OrthoDB" id="2801544at2759"/>
<evidence type="ECO:0000256" key="4">
    <source>
        <dbReference type="SAM" id="MobiDB-lite"/>
    </source>
</evidence>
<keyword evidence="7" id="KW-1185">Reference proteome</keyword>
<evidence type="ECO:0000313" key="7">
    <source>
        <dbReference type="Proteomes" id="UP000481288"/>
    </source>
</evidence>